<comment type="caution">
    <text evidence="1">The sequence shown here is derived from an EMBL/GenBank/DDBJ whole genome shotgun (WGS) entry which is preliminary data.</text>
</comment>
<organism evidence="1 2">
    <name type="scientific">Dyadobacter frigoris</name>
    <dbReference type="NCBI Taxonomy" id="2576211"/>
    <lineage>
        <taxon>Bacteria</taxon>
        <taxon>Pseudomonadati</taxon>
        <taxon>Bacteroidota</taxon>
        <taxon>Cytophagia</taxon>
        <taxon>Cytophagales</taxon>
        <taxon>Spirosomataceae</taxon>
        <taxon>Dyadobacter</taxon>
    </lineage>
</organism>
<gene>
    <name evidence="1" type="ORF">FDK13_18480</name>
</gene>
<dbReference type="AlphaFoldDB" id="A0A4U6D320"/>
<accession>A0A4U6D320</accession>
<name>A0A4U6D320_9BACT</name>
<dbReference type="Proteomes" id="UP000304900">
    <property type="component" value="Unassembled WGS sequence"/>
</dbReference>
<sequence length="880" mass="100736">MTLSNSPGKVIPGKHFTLFFDLKLAREFPENLQEELILPAKWNLLSQRKPERAPGQTTLRYFFVIGVPSDCPAGDFPVILNIETANTQLAATKIFVTIQEIHKVEVFILSKPEYIKEGDSLKIEYLIQNVGNVKEYITPTTTRGVIMAHGDSLSVEPNEKIKITVSQIIPHTETNAWQVSSDLTIHLKGVENSVFQATSVPVFSSRLKKIDPYFRFPIEAGGGYLSYRYGDRNFVAYQYSLTGKGFVDQKAKHFVDFIIRGPNQFRFPSIGNYDQYTFGYQYKKSTNITVGDHVLQLNNLMEFARFGRGVRIEQQFRKFDYLLFYQKARFYFNQKESFGGRVVFKFNTVANVAINYDSKNIVFRGNEFWSNLVGFSGQIRLKEMSAEAELATGNARGKTDYGAFLRYQLIKKWVGLSGNFIYTGKNFYGFYNNSILANGNANFNITQKLNLGLSANFSNVNPSLDANVYSISPKDKNYMAFMSYQLNLKNRLFVFYSILEREDKQKPSTYHFSENFGNLSYSLSMEKFSLFYQIRYGKARNLLISDTLGKRESFSNIIQPNFRVFSGVWVGGYLEYQHTSKFSKADIVQDLFFYGGNVRVNLGRSLFANFMYRNNYAPDELYVRRSFMDAAVILDLKRHRITFTGGRSFIPNSPVINQNTLFFSLKYAIKLNLALARRKNIGTVRGKLTGSGFSKEGNLIQLGSHKFLTDSTGMFWFEGLAPDRYYLSISQNESKNEGVVPNQKMPMFLDVKADSTKDIEIPLTRTGNIRGKVDFLKPSRNGLSGMLSQKPTVLIKLSHESESFLTELNEKDEFSFKEMKPGNWTLTAIITGSQDRFVIDNDQKQLNIECDKTMDVVFNIRPNEKRIHFSEKSFELSTKK</sequence>
<keyword evidence="2" id="KW-1185">Reference proteome</keyword>
<protein>
    <submittedName>
        <fullName evidence="1">Uncharacterized protein</fullName>
    </submittedName>
</protein>
<dbReference type="EMBL" id="SZVO01000008">
    <property type="protein sequence ID" value="TKT91036.1"/>
    <property type="molecule type" value="Genomic_DNA"/>
</dbReference>
<reference evidence="1 2" key="1">
    <citation type="submission" date="2019-05" db="EMBL/GenBank/DDBJ databases">
        <title>Dyadobacter AR-3-8 sp. nov., isolated from arctic soil.</title>
        <authorList>
            <person name="Chaudhary D.K."/>
        </authorList>
    </citation>
    <scope>NUCLEOTIDE SEQUENCE [LARGE SCALE GENOMIC DNA]</scope>
    <source>
        <strain evidence="1 2">AR-3-8</strain>
    </source>
</reference>
<proteinExistence type="predicted"/>
<evidence type="ECO:0000313" key="2">
    <source>
        <dbReference type="Proteomes" id="UP000304900"/>
    </source>
</evidence>
<evidence type="ECO:0000313" key="1">
    <source>
        <dbReference type="EMBL" id="TKT91036.1"/>
    </source>
</evidence>
<dbReference type="OrthoDB" id="910082at2"/>